<dbReference type="EMBL" id="LSMT01000412">
    <property type="protein sequence ID" value="PFX18407.1"/>
    <property type="molecule type" value="Genomic_DNA"/>
</dbReference>
<evidence type="ECO:0000313" key="2">
    <source>
        <dbReference type="Proteomes" id="UP000225706"/>
    </source>
</evidence>
<dbReference type="AlphaFoldDB" id="A0A2B4RPZ2"/>
<organism evidence="1 2">
    <name type="scientific">Stylophora pistillata</name>
    <name type="common">Smooth cauliflower coral</name>
    <dbReference type="NCBI Taxonomy" id="50429"/>
    <lineage>
        <taxon>Eukaryota</taxon>
        <taxon>Metazoa</taxon>
        <taxon>Cnidaria</taxon>
        <taxon>Anthozoa</taxon>
        <taxon>Hexacorallia</taxon>
        <taxon>Scleractinia</taxon>
        <taxon>Astrocoeniina</taxon>
        <taxon>Pocilloporidae</taxon>
        <taxon>Stylophora</taxon>
    </lineage>
</organism>
<accession>A0A2B4RPZ2</accession>
<sequence length="270" mass="30270">MEMGDTEFKSLWNDIQEALVRLAGRISLSAQSAWEKKIEKLLTDPLTPGEVNNAKELKEMYENEVECKEEIKKVGKSLQEGFDGVHQAMERTGDDIRPAIKRTGDDVHQAIKRTGDDVHQAIEKVIKNFAEKKIAEKKNDLETSPLLTESALVGGAQDSDFLGEERASAPWDASAVPADQLPHLSSVGKLTPPGKMFTETLSQRSPQLPAGDNVEDFKKLWEIADAVEMGTENLEMKEMKEKLDEFIIERRQEARKVSLAEGYVRLSKYV</sequence>
<protein>
    <submittedName>
        <fullName evidence="1">Uncharacterized protein</fullName>
    </submittedName>
</protein>
<gene>
    <name evidence="1" type="ORF">AWC38_SpisGene17221</name>
</gene>
<reference evidence="2" key="1">
    <citation type="journal article" date="2017" name="bioRxiv">
        <title>Comparative analysis of the genomes of Stylophora pistillata and Acropora digitifera provides evidence for extensive differences between species of corals.</title>
        <authorList>
            <person name="Voolstra C.R."/>
            <person name="Li Y."/>
            <person name="Liew Y.J."/>
            <person name="Baumgarten S."/>
            <person name="Zoccola D."/>
            <person name="Flot J.-F."/>
            <person name="Tambutte S."/>
            <person name="Allemand D."/>
            <person name="Aranda M."/>
        </authorList>
    </citation>
    <scope>NUCLEOTIDE SEQUENCE [LARGE SCALE GENOMIC DNA]</scope>
</reference>
<comment type="caution">
    <text evidence="1">The sequence shown here is derived from an EMBL/GenBank/DDBJ whole genome shotgun (WGS) entry which is preliminary data.</text>
</comment>
<name>A0A2B4RPZ2_STYPI</name>
<evidence type="ECO:0000313" key="1">
    <source>
        <dbReference type="EMBL" id="PFX18407.1"/>
    </source>
</evidence>
<dbReference type="Proteomes" id="UP000225706">
    <property type="component" value="Unassembled WGS sequence"/>
</dbReference>
<proteinExistence type="predicted"/>
<keyword evidence="2" id="KW-1185">Reference proteome</keyword>
<dbReference type="Gene3D" id="1.20.120.20">
    <property type="entry name" value="Apolipoprotein"/>
    <property type="match status" value="1"/>
</dbReference>